<comment type="caution">
    <text evidence="1">The sequence shown here is derived from an EMBL/GenBank/DDBJ whole genome shotgun (WGS) entry which is preliminary data.</text>
</comment>
<reference evidence="1" key="1">
    <citation type="journal article" date="2014" name="Front. Microbiol.">
        <title>High frequency of phylogenetically diverse reductive dehalogenase-homologous genes in deep subseafloor sedimentary metagenomes.</title>
        <authorList>
            <person name="Kawai M."/>
            <person name="Futagami T."/>
            <person name="Toyoda A."/>
            <person name="Takaki Y."/>
            <person name="Nishi S."/>
            <person name="Hori S."/>
            <person name="Arai W."/>
            <person name="Tsubouchi T."/>
            <person name="Morono Y."/>
            <person name="Uchiyama I."/>
            <person name="Ito T."/>
            <person name="Fujiyama A."/>
            <person name="Inagaki F."/>
            <person name="Takami H."/>
        </authorList>
    </citation>
    <scope>NUCLEOTIDE SEQUENCE</scope>
    <source>
        <strain evidence="1">Expedition CK06-06</strain>
    </source>
</reference>
<dbReference type="EMBL" id="BARU01006823">
    <property type="protein sequence ID" value="GAH37394.1"/>
    <property type="molecule type" value="Genomic_DNA"/>
</dbReference>
<gene>
    <name evidence="1" type="ORF">S03H2_13442</name>
</gene>
<accession>X1G756</accession>
<dbReference type="AlphaFoldDB" id="X1G756"/>
<evidence type="ECO:0000313" key="1">
    <source>
        <dbReference type="EMBL" id="GAH37394.1"/>
    </source>
</evidence>
<sequence length="361" mass="41756">MLLKFKLNTSASFRAIKKQMLILDICVETINETPSNMSIMNWVHKVGYYELTKPKEISDDWIIIPDHSIQLGQEKLFVVFGIRESQINFNRPLQFHDLTPLIISSKKKWTGEIINEYFNNLKITLGKIKYAVGDYGSDIKKGLELSGIIHVHDITHKMANIVEKIYKNNPQYQEFTKKMAEMRIKLGQTLSSHIIPPNQRKKSRYLNIDSISKWATKALSLIESKRNQKEDKSVIENLHWLKEYRRFVEELSMINETICQIEKIVKHNGISKSSIKKCNNLCDNLINSKGEFLRARLKEYFNTISEKLSNHRNILCTSDIIESAFGKYKSYLSNNPMACLTNLSLCIAAFTGNLTDNEVKE</sequence>
<name>X1G756_9ZZZZ</name>
<feature type="non-terminal residue" evidence="1">
    <location>
        <position position="361"/>
    </location>
</feature>
<proteinExistence type="predicted"/>
<protein>
    <submittedName>
        <fullName evidence="1">Uncharacterized protein</fullName>
    </submittedName>
</protein>
<organism evidence="1">
    <name type="scientific">marine sediment metagenome</name>
    <dbReference type="NCBI Taxonomy" id="412755"/>
    <lineage>
        <taxon>unclassified sequences</taxon>
        <taxon>metagenomes</taxon>
        <taxon>ecological metagenomes</taxon>
    </lineage>
</organism>